<dbReference type="PANTHER" id="PTHR30290">
    <property type="entry name" value="PERIPLASMIC BINDING COMPONENT OF ABC TRANSPORTER"/>
    <property type="match status" value="1"/>
</dbReference>
<evidence type="ECO:0000313" key="2">
    <source>
        <dbReference type="EMBL" id="APU15354.1"/>
    </source>
</evidence>
<dbReference type="GO" id="GO:0042597">
    <property type="term" value="C:periplasmic space"/>
    <property type="evidence" value="ECO:0007669"/>
    <property type="project" value="UniProtKB-ARBA"/>
</dbReference>
<dbReference type="PANTHER" id="PTHR30290:SF65">
    <property type="entry name" value="MONOACYL PHOSPHATIDYLINOSITOL TETRAMANNOSIDE-BINDING PROTEIN LPQW-RELATED"/>
    <property type="match status" value="1"/>
</dbReference>
<reference evidence="3" key="1">
    <citation type="submission" date="2016-06" db="EMBL/GenBank/DDBJ databases">
        <title>Complete genome sequence of Actinoalloteichus fjordicus DSM 46855 (=ADI127-17), type strain of the new species Actinoalloteichus fjordicus.</title>
        <authorList>
            <person name="Ruckert C."/>
            <person name="Nouioui I."/>
            <person name="Willmese J."/>
            <person name="van Wezel G."/>
            <person name="Klenk H.-P."/>
            <person name="Kalinowski J."/>
            <person name="Zotchev S.B."/>
        </authorList>
    </citation>
    <scope>NUCLEOTIDE SEQUENCE [LARGE SCALE GENOMIC DNA]</scope>
    <source>
        <strain evidence="3">ADI127-7</strain>
    </source>
</reference>
<dbReference type="InterPro" id="IPR039424">
    <property type="entry name" value="SBP_5"/>
</dbReference>
<proteinExistence type="predicted"/>
<dbReference type="InterPro" id="IPR006311">
    <property type="entry name" value="TAT_signal"/>
</dbReference>
<dbReference type="Pfam" id="PF00496">
    <property type="entry name" value="SBP_bac_5"/>
    <property type="match status" value="1"/>
</dbReference>
<keyword evidence="3" id="KW-1185">Reference proteome</keyword>
<dbReference type="Gene3D" id="3.10.105.10">
    <property type="entry name" value="Dipeptide-binding Protein, Domain 3"/>
    <property type="match status" value="1"/>
</dbReference>
<evidence type="ECO:0000259" key="1">
    <source>
        <dbReference type="Pfam" id="PF00496"/>
    </source>
</evidence>
<name>A0AAC9LEF8_9PSEU</name>
<protein>
    <submittedName>
        <fullName evidence="2">ABC-type dipeptide transport system, periplasmic component</fullName>
    </submittedName>
</protein>
<dbReference type="EMBL" id="CP016076">
    <property type="protein sequence ID" value="APU15354.1"/>
    <property type="molecule type" value="Genomic_DNA"/>
</dbReference>
<gene>
    <name evidence="2" type="ORF">UA74_16620</name>
</gene>
<dbReference type="KEGG" id="acad:UA74_16620"/>
<dbReference type="Gene3D" id="3.40.190.10">
    <property type="entry name" value="Periplasmic binding protein-like II"/>
    <property type="match status" value="1"/>
</dbReference>
<dbReference type="PROSITE" id="PS51318">
    <property type="entry name" value="TAT"/>
    <property type="match status" value="1"/>
</dbReference>
<dbReference type="Proteomes" id="UP000185511">
    <property type="component" value="Chromosome"/>
</dbReference>
<sequence>MVELDRRRFLGLGAFTAAVVAAGLTGCGTAATPAQNIGRLRAAFAGGGAGETLNYLVGPTALDFVRARLVHAALGMIDVSQPDGVRYGALESIDVSDDLTTYTLHVRPGIAFTDGSPLTAEDILYSLRAPALLQGLPFTQIVGRDFDLDNAVIDDEHTLTLPTLRPIADGRLLLCQSMLAIKAGTTEFTNTTVSCGPFVISAFQAGQETLLTRNPDYFGAAIGDEPTLDEIQLLSIADDNARVAALTGGQADFISGITPALAQNLDGADGVVVTNGELPYASCLRFVMNPSFEPFADVRVRQAFKLAVDRQSIIDNVYYGRAYLGNDIPALGFPTYHSALEQRAYDPDTARDLLEQAGQSGMSVELTVGPELPGMVETATLIVENLQAIGVDATLAELPAGQLFADYEAYTALPFAAGYNPPALFEPNHTPGVLPEADALVVTARGGLTEDERLDASHQAQQLLWENGNQIGPVFVPGIDAAVDAVSGVRDQQFPDLTNARLAE</sequence>
<dbReference type="AlphaFoldDB" id="A0AAC9LEF8"/>
<dbReference type="SUPFAM" id="SSF53850">
    <property type="entry name" value="Periplasmic binding protein-like II"/>
    <property type="match status" value="1"/>
</dbReference>
<dbReference type="RefSeq" id="WP_075741098.1">
    <property type="nucleotide sequence ID" value="NZ_CP016076.1"/>
</dbReference>
<dbReference type="PROSITE" id="PS51257">
    <property type="entry name" value="PROKAR_LIPOPROTEIN"/>
    <property type="match status" value="1"/>
</dbReference>
<dbReference type="CDD" id="cd08503">
    <property type="entry name" value="PBP2_NikA_DppA_OppA_like_17"/>
    <property type="match status" value="1"/>
</dbReference>
<accession>A0AAC9LEF8</accession>
<feature type="domain" description="Solute-binding protein family 5" evidence="1">
    <location>
        <begin position="88"/>
        <end position="425"/>
    </location>
</feature>
<evidence type="ECO:0000313" key="3">
    <source>
        <dbReference type="Proteomes" id="UP000185511"/>
    </source>
</evidence>
<dbReference type="GO" id="GO:1904680">
    <property type="term" value="F:peptide transmembrane transporter activity"/>
    <property type="evidence" value="ECO:0007669"/>
    <property type="project" value="TreeGrafter"/>
</dbReference>
<dbReference type="InterPro" id="IPR000914">
    <property type="entry name" value="SBP_5_dom"/>
</dbReference>
<dbReference type="GO" id="GO:0015833">
    <property type="term" value="P:peptide transport"/>
    <property type="evidence" value="ECO:0007669"/>
    <property type="project" value="TreeGrafter"/>
</dbReference>
<dbReference type="GO" id="GO:0043190">
    <property type="term" value="C:ATP-binding cassette (ABC) transporter complex"/>
    <property type="evidence" value="ECO:0007669"/>
    <property type="project" value="InterPro"/>
</dbReference>
<organism evidence="2 3">
    <name type="scientific">Actinoalloteichus fjordicus</name>
    <dbReference type="NCBI Taxonomy" id="1612552"/>
    <lineage>
        <taxon>Bacteria</taxon>
        <taxon>Bacillati</taxon>
        <taxon>Actinomycetota</taxon>
        <taxon>Actinomycetes</taxon>
        <taxon>Pseudonocardiales</taxon>
        <taxon>Pseudonocardiaceae</taxon>
        <taxon>Actinoalloteichus</taxon>
    </lineage>
</organism>